<dbReference type="PANTHER" id="PTHR47245">
    <property type="entry name" value="PEPTIDYLPROLYL ISOMERASE"/>
    <property type="match status" value="1"/>
</dbReference>
<accession>A0A062XQC8</accession>
<evidence type="ECO:0000256" key="1">
    <source>
        <dbReference type="ARBA" id="ARBA00000971"/>
    </source>
</evidence>
<evidence type="ECO:0000256" key="5">
    <source>
        <dbReference type="ARBA" id="ARBA00023235"/>
    </source>
</evidence>
<dbReference type="SUPFAM" id="SSF109998">
    <property type="entry name" value="Triger factor/SurA peptide-binding domain-like"/>
    <property type="match status" value="1"/>
</dbReference>
<dbReference type="PANTHER" id="PTHR47245:SF1">
    <property type="entry name" value="FOLDASE PROTEIN PRSA"/>
    <property type="match status" value="1"/>
</dbReference>
<dbReference type="InterPro" id="IPR000297">
    <property type="entry name" value="PPIase_PpiC"/>
</dbReference>
<dbReference type="EC" id="5.2.1.8" evidence="2"/>
<keyword evidence="7" id="KW-0175">Coiled coil</keyword>
<dbReference type="GO" id="GO:0003755">
    <property type="term" value="F:peptidyl-prolyl cis-trans isomerase activity"/>
    <property type="evidence" value="ECO:0007669"/>
    <property type="project" value="UniProtKB-KW"/>
</dbReference>
<evidence type="ECO:0000256" key="6">
    <source>
        <dbReference type="PROSITE-ProRule" id="PRU00278"/>
    </source>
</evidence>
<keyword evidence="4 6" id="KW-0697">Rotamase</keyword>
<dbReference type="AlphaFoldDB" id="A0A062XQC8"/>
<protein>
    <recommendedName>
        <fullName evidence="2">peptidylprolyl isomerase</fullName>
        <ecNumber evidence="2">5.2.1.8</ecNumber>
    </recommendedName>
</protein>
<dbReference type="RefSeq" id="WP_038046578.1">
    <property type="nucleotide sequence ID" value="NZ_JMFG01000003.1"/>
</dbReference>
<feature type="coiled-coil region" evidence="7">
    <location>
        <begin position="85"/>
        <end position="138"/>
    </location>
</feature>
<dbReference type="Proteomes" id="UP000027284">
    <property type="component" value="Unassembled WGS sequence"/>
</dbReference>
<evidence type="ECO:0000256" key="7">
    <source>
        <dbReference type="SAM" id="Coils"/>
    </source>
</evidence>
<feature type="domain" description="PpiC" evidence="9">
    <location>
        <begin position="163"/>
        <end position="261"/>
    </location>
</feature>
<reference evidence="10 11" key="1">
    <citation type="submission" date="2014-04" db="EMBL/GenBank/DDBJ databases">
        <title>The Genome Sequence of Thermoanaerobaculum aquaticum MP-01, The First Cultivated Group 23 Acidobacterium.</title>
        <authorList>
            <person name="Stamps B.W."/>
            <person name="Losey N.A."/>
            <person name="Lawson P.A."/>
            <person name="Stevenson B.S."/>
        </authorList>
    </citation>
    <scope>NUCLEOTIDE SEQUENCE [LARGE SCALE GENOMIC DNA]</scope>
    <source>
        <strain evidence="10 11">MP-01</strain>
    </source>
</reference>
<dbReference type="Pfam" id="PF13624">
    <property type="entry name" value="SurA_N_3"/>
    <property type="match status" value="1"/>
</dbReference>
<sequence length="312" mass="35321">MKRFCVLLLLLAAPAAAEKRLLEAIVVRVNERILTVSDLRQRAVERAAETGKKLTPEDIPTFLQEAVDELCLLERASELKIEVERADVEAAVAQLKEQNHIADDKAFDELLANLGMTRKQLEERLKATITINRTLQKEVGQLPITEEELKSRYEKEKERFAIPEKVHLEHVLFPIKSDGSNAESQWERARRLVAAVRAGADFSQSVAEETKKGDASGGDLGEIALPDLREEVAKAVANLQTGEVSDPFAHPAGVHVIRVKNRIPSSYKPFSQVVEQLRLEEMDRRYRQRLRSVVDNLKTRYVVEVHPEYFSL</sequence>
<keyword evidence="11" id="KW-1185">Reference proteome</keyword>
<comment type="catalytic activity">
    <reaction evidence="1">
        <text>[protein]-peptidylproline (omega=180) = [protein]-peptidylproline (omega=0)</text>
        <dbReference type="Rhea" id="RHEA:16237"/>
        <dbReference type="Rhea" id="RHEA-COMP:10747"/>
        <dbReference type="Rhea" id="RHEA-COMP:10748"/>
        <dbReference type="ChEBI" id="CHEBI:83833"/>
        <dbReference type="ChEBI" id="CHEBI:83834"/>
        <dbReference type="EC" id="5.2.1.8"/>
    </reaction>
</comment>
<dbReference type="InterPro" id="IPR027304">
    <property type="entry name" value="Trigger_fact/SurA_dom_sf"/>
</dbReference>
<feature type="chain" id="PRO_5007753044" description="peptidylprolyl isomerase" evidence="8">
    <location>
        <begin position="18"/>
        <end position="312"/>
    </location>
</feature>
<organism evidence="10 11">
    <name type="scientific">Thermoanaerobaculum aquaticum</name>
    <dbReference type="NCBI Taxonomy" id="1312852"/>
    <lineage>
        <taxon>Bacteria</taxon>
        <taxon>Pseudomonadati</taxon>
        <taxon>Acidobacteriota</taxon>
        <taxon>Thermoanaerobaculia</taxon>
        <taxon>Thermoanaerobaculales</taxon>
        <taxon>Thermoanaerobaculaceae</taxon>
        <taxon>Thermoanaerobaculum</taxon>
    </lineage>
</organism>
<evidence type="ECO:0000256" key="3">
    <source>
        <dbReference type="ARBA" id="ARBA00022729"/>
    </source>
</evidence>
<name>A0A062XQC8_9BACT</name>
<dbReference type="SUPFAM" id="SSF54534">
    <property type="entry name" value="FKBP-like"/>
    <property type="match status" value="1"/>
</dbReference>
<dbReference type="InterPro" id="IPR050245">
    <property type="entry name" value="PrsA_foldase"/>
</dbReference>
<dbReference type="PROSITE" id="PS50198">
    <property type="entry name" value="PPIC_PPIASE_2"/>
    <property type="match status" value="1"/>
</dbReference>
<dbReference type="InterPro" id="IPR046357">
    <property type="entry name" value="PPIase_dom_sf"/>
</dbReference>
<evidence type="ECO:0000313" key="10">
    <source>
        <dbReference type="EMBL" id="KDA54817.1"/>
    </source>
</evidence>
<evidence type="ECO:0000256" key="8">
    <source>
        <dbReference type="SAM" id="SignalP"/>
    </source>
</evidence>
<dbReference type="EMBL" id="JMFG01000003">
    <property type="protein sequence ID" value="KDA54817.1"/>
    <property type="molecule type" value="Genomic_DNA"/>
</dbReference>
<proteinExistence type="predicted"/>
<dbReference type="STRING" id="1312852.EG19_07460"/>
<keyword evidence="3 8" id="KW-0732">Signal</keyword>
<dbReference type="Gene3D" id="3.10.50.40">
    <property type="match status" value="1"/>
</dbReference>
<dbReference type="Gene3D" id="1.10.4030.10">
    <property type="entry name" value="Porin chaperone SurA, peptide-binding domain"/>
    <property type="match status" value="1"/>
</dbReference>
<feature type="signal peptide" evidence="8">
    <location>
        <begin position="1"/>
        <end position="17"/>
    </location>
</feature>
<dbReference type="Pfam" id="PF13145">
    <property type="entry name" value="Rotamase_2"/>
    <property type="match status" value="1"/>
</dbReference>
<keyword evidence="5 6" id="KW-0413">Isomerase</keyword>
<comment type="caution">
    <text evidence="10">The sequence shown here is derived from an EMBL/GenBank/DDBJ whole genome shotgun (WGS) entry which is preliminary data.</text>
</comment>
<evidence type="ECO:0000259" key="9">
    <source>
        <dbReference type="PROSITE" id="PS50198"/>
    </source>
</evidence>
<evidence type="ECO:0000256" key="2">
    <source>
        <dbReference type="ARBA" id="ARBA00013194"/>
    </source>
</evidence>
<dbReference type="OrthoDB" id="250991at2"/>
<gene>
    <name evidence="10" type="ORF">EG19_07460</name>
</gene>
<evidence type="ECO:0000256" key="4">
    <source>
        <dbReference type="ARBA" id="ARBA00023110"/>
    </source>
</evidence>
<evidence type="ECO:0000313" key="11">
    <source>
        <dbReference type="Proteomes" id="UP000027284"/>
    </source>
</evidence>